<evidence type="ECO:0000256" key="2">
    <source>
        <dbReference type="ARBA" id="ARBA00004613"/>
    </source>
</evidence>
<dbReference type="InterPro" id="IPR011230">
    <property type="entry name" value="PAP14/16/28/29"/>
</dbReference>
<gene>
    <name evidence="14" type="primary">LOC111025313</name>
</gene>
<dbReference type="GO" id="GO:0005576">
    <property type="term" value="C:extracellular region"/>
    <property type="evidence" value="ECO:0007669"/>
    <property type="project" value="UniProtKB-SubCell"/>
</dbReference>
<dbReference type="FunFam" id="3.60.21.10:FF:000038">
    <property type="entry name" value="Probable inactive purple acid phosphatase 29"/>
    <property type="match status" value="1"/>
</dbReference>
<feature type="signal peptide" evidence="11">
    <location>
        <begin position="1"/>
        <end position="27"/>
    </location>
</feature>
<dbReference type="PIRSF" id="PIRSF030250">
    <property type="entry name" value="Ptase_At2g46880"/>
    <property type="match status" value="1"/>
</dbReference>
<dbReference type="PANTHER" id="PTHR32440:SF0">
    <property type="entry name" value="PHOSPHATASE DCR2-RELATED"/>
    <property type="match status" value="1"/>
</dbReference>
<proteinExistence type="inferred from homology"/>
<reference evidence="14" key="1">
    <citation type="submission" date="2025-08" db="UniProtKB">
        <authorList>
            <consortium name="RefSeq"/>
        </authorList>
    </citation>
    <scope>IDENTIFICATION</scope>
    <source>
        <strain evidence="14">OHB3-1</strain>
    </source>
</reference>
<protein>
    <submittedName>
        <fullName evidence="14">Probable inactive purple acid phosphatase 29</fullName>
    </submittedName>
</protein>
<dbReference type="Proteomes" id="UP000504603">
    <property type="component" value="Unplaced"/>
</dbReference>
<dbReference type="CDD" id="cd07383">
    <property type="entry name" value="MPP_Dcr2"/>
    <property type="match status" value="1"/>
</dbReference>
<dbReference type="InterPro" id="IPR029052">
    <property type="entry name" value="Metallo-depent_PP-like"/>
</dbReference>
<comment type="cofactor">
    <cofactor evidence="1">
        <name>Zn(2+)</name>
        <dbReference type="ChEBI" id="CHEBI:29105"/>
    </cofactor>
</comment>
<comment type="similarity">
    <text evidence="3">Belongs to the metallophosphoesterase superfamily. Purple acid phosphatase family.</text>
</comment>
<name>A0A6J1DY90_MOMCH</name>
<sequence length="385" mass="41831">MAMAVPVAFYLVVLLFGSLPAVRFTAGQQDPPKRLRFGKNGAFKILQVADMHYANGKATPCENVLPSQLASCSDLNTTTFLRRLILAEKPDFIVFTGDNIFGFDATDAEKSLNAAFAPAIASNIPWAAVLGNHDQESTLSREGVMKHIVGLKNTLSKVNPSEVKFIDGFGNYNLDVGGVEGSGFENKSVMNLYFLDSGDYSTVPSIPGYGWIKPSQQLWFQLTSANLRKAYMNKPFAQTAAAPGLAYFHIPLPEYASFDSTNFTGVKMEAGISSPLVNSGFFTTMVEAGDVKAVFTGHDHLNDFCGELTGINLCYAGGFGYHAYGKAGWSRRARVVVANLERTANENWETVKSIKTWKRLDDQRLTAIDGQVLWSKSSAAAGVGK</sequence>
<keyword evidence="13" id="KW-1185">Reference proteome</keyword>
<dbReference type="InterPro" id="IPR004843">
    <property type="entry name" value="Calcineurin-like_PHP"/>
</dbReference>
<feature type="chain" id="PRO_5026830251" evidence="11">
    <location>
        <begin position="28"/>
        <end position="385"/>
    </location>
</feature>
<evidence type="ECO:0000256" key="3">
    <source>
        <dbReference type="ARBA" id="ARBA00008723"/>
    </source>
</evidence>
<dbReference type="GeneID" id="111025313"/>
<evidence type="ECO:0000256" key="11">
    <source>
        <dbReference type="SAM" id="SignalP"/>
    </source>
</evidence>
<evidence type="ECO:0000256" key="1">
    <source>
        <dbReference type="ARBA" id="ARBA00001947"/>
    </source>
</evidence>
<accession>A0A6J1DY90</accession>
<evidence type="ECO:0000256" key="6">
    <source>
        <dbReference type="ARBA" id="ARBA00022723"/>
    </source>
</evidence>
<comment type="subunit">
    <text evidence="4">Homodimer.</text>
</comment>
<keyword evidence="6" id="KW-0479">Metal-binding</keyword>
<dbReference type="SUPFAM" id="SSF56300">
    <property type="entry name" value="Metallo-dependent phosphatases"/>
    <property type="match status" value="1"/>
</dbReference>
<evidence type="ECO:0000256" key="5">
    <source>
        <dbReference type="ARBA" id="ARBA00022525"/>
    </source>
</evidence>
<dbReference type="PANTHER" id="PTHR32440">
    <property type="entry name" value="PHOSPHATASE DCR2-RELATED-RELATED"/>
    <property type="match status" value="1"/>
</dbReference>
<keyword evidence="9" id="KW-0408">Iron</keyword>
<dbReference type="KEGG" id="mcha:111025313"/>
<feature type="domain" description="Calcineurin-like phosphoesterase" evidence="12">
    <location>
        <begin position="43"/>
        <end position="300"/>
    </location>
</feature>
<comment type="subcellular location">
    <subcellularLocation>
        <location evidence="2">Secreted</location>
    </subcellularLocation>
</comment>
<evidence type="ECO:0000313" key="13">
    <source>
        <dbReference type="Proteomes" id="UP000504603"/>
    </source>
</evidence>
<keyword evidence="10" id="KW-0325">Glycoprotein</keyword>
<keyword evidence="7 11" id="KW-0732">Signal</keyword>
<dbReference type="RefSeq" id="XP_022158847.1">
    <property type="nucleotide sequence ID" value="XM_022303155.1"/>
</dbReference>
<evidence type="ECO:0000259" key="12">
    <source>
        <dbReference type="Pfam" id="PF00149"/>
    </source>
</evidence>
<dbReference type="GO" id="GO:0046872">
    <property type="term" value="F:metal ion binding"/>
    <property type="evidence" value="ECO:0007669"/>
    <property type="project" value="UniProtKB-KW"/>
</dbReference>
<keyword evidence="5" id="KW-0964">Secreted</keyword>
<dbReference type="Gene3D" id="3.60.21.10">
    <property type="match status" value="1"/>
</dbReference>
<dbReference type="Pfam" id="PF00149">
    <property type="entry name" value="Metallophos"/>
    <property type="match status" value="1"/>
</dbReference>
<dbReference type="OrthoDB" id="783096at2759"/>
<evidence type="ECO:0000256" key="9">
    <source>
        <dbReference type="ARBA" id="ARBA00023004"/>
    </source>
</evidence>
<dbReference type="AlphaFoldDB" id="A0A6J1DY90"/>
<dbReference type="GO" id="GO:0016788">
    <property type="term" value="F:hydrolase activity, acting on ester bonds"/>
    <property type="evidence" value="ECO:0007669"/>
    <property type="project" value="TreeGrafter"/>
</dbReference>
<organism evidence="13 14">
    <name type="scientific">Momordica charantia</name>
    <name type="common">Bitter gourd</name>
    <name type="synonym">Balsam pear</name>
    <dbReference type="NCBI Taxonomy" id="3673"/>
    <lineage>
        <taxon>Eukaryota</taxon>
        <taxon>Viridiplantae</taxon>
        <taxon>Streptophyta</taxon>
        <taxon>Embryophyta</taxon>
        <taxon>Tracheophyta</taxon>
        <taxon>Spermatophyta</taxon>
        <taxon>Magnoliopsida</taxon>
        <taxon>eudicotyledons</taxon>
        <taxon>Gunneridae</taxon>
        <taxon>Pentapetalae</taxon>
        <taxon>rosids</taxon>
        <taxon>fabids</taxon>
        <taxon>Cucurbitales</taxon>
        <taxon>Cucurbitaceae</taxon>
        <taxon>Momordiceae</taxon>
        <taxon>Momordica</taxon>
    </lineage>
</organism>
<evidence type="ECO:0000256" key="4">
    <source>
        <dbReference type="ARBA" id="ARBA00011738"/>
    </source>
</evidence>
<dbReference type="GO" id="GO:0005737">
    <property type="term" value="C:cytoplasm"/>
    <property type="evidence" value="ECO:0007669"/>
    <property type="project" value="TreeGrafter"/>
</dbReference>
<evidence type="ECO:0000256" key="7">
    <source>
        <dbReference type="ARBA" id="ARBA00022729"/>
    </source>
</evidence>
<evidence type="ECO:0000313" key="14">
    <source>
        <dbReference type="RefSeq" id="XP_022158847.1"/>
    </source>
</evidence>
<keyword evidence="8" id="KW-0862">Zinc</keyword>
<evidence type="ECO:0000256" key="10">
    <source>
        <dbReference type="ARBA" id="ARBA00023180"/>
    </source>
</evidence>
<evidence type="ECO:0000256" key="8">
    <source>
        <dbReference type="ARBA" id="ARBA00022833"/>
    </source>
</evidence>